<sequence length="133" mass="15191">MLLFSGFRGPDDKHATIGAMVELQYEILIAKLKRPARCTDLSLIRKASSSTCSAYNRASLFESVWKHDRYFGSKQLLLKGRSSDLEDDIDLLAPFVGLDRNQISYHMKFHVLILERELLLAVPALLFHQILEL</sequence>
<evidence type="ECO:0000313" key="2">
    <source>
        <dbReference type="Proteomes" id="UP000222542"/>
    </source>
</evidence>
<name>A0A2G2ZZV6_CAPAN</name>
<proteinExistence type="predicted"/>
<organism evidence="1 2">
    <name type="scientific">Capsicum annuum</name>
    <name type="common">Capsicum pepper</name>
    <dbReference type="NCBI Taxonomy" id="4072"/>
    <lineage>
        <taxon>Eukaryota</taxon>
        <taxon>Viridiplantae</taxon>
        <taxon>Streptophyta</taxon>
        <taxon>Embryophyta</taxon>
        <taxon>Tracheophyta</taxon>
        <taxon>Spermatophyta</taxon>
        <taxon>Magnoliopsida</taxon>
        <taxon>eudicotyledons</taxon>
        <taxon>Gunneridae</taxon>
        <taxon>Pentapetalae</taxon>
        <taxon>asterids</taxon>
        <taxon>lamiids</taxon>
        <taxon>Solanales</taxon>
        <taxon>Solanaceae</taxon>
        <taxon>Solanoideae</taxon>
        <taxon>Capsiceae</taxon>
        <taxon>Capsicum</taxon>
    </lineage>
</organism>
<dbReference type="Gramene" id="PHT87512">
    <property type="protein sequence ID" value="PHT87512"/>
    <property type="gene ID" value="T459_09618"/>
</dbReference>
<dbReference type="EMBL" id="AYRZ02000003">
    <property type="protein sequence ID" value="PHT87512.1"/>
    <property type="molecule type" value="Genomic_DNA"/>
</dbReference>
<evidence type="ECO:0000313" key="1">
    <source>
        <dbReference type="EMBL" id="PHT87512.1"/>
    </source>
</evidence>
<comment type="caution">
    <text evidence="1">The sequence shown here is derived from an EMBL/GenBank/DDBJ whole genome shotgun (WGS) entry which is preliminary data.</text>
</comment>
<protein>
    <submittedName>
        <fullName evidence="1">Uncharacterized protein</fullName>
    </submittedName>
</protein>
<dbReference type="Proteomes" id="UP000222542">
    <property type="component" value="Unassembled WGS sequence"/>
</dbReference>
<accession>A0A2G2ZZV6</accession>
<reference evidence="1 2" key="1">
    <citation type="journal article" date="2014" name="Nat. Genet.">
        <title>Genome sequence of the hot pepper provides insights into the evolution of pungency in Capsicum species.</title>
        <authorList>
            <person name="Kim S."/>
            <person name="Park M."/>
            <person name="Yeom S.I."/>
            <person name="Kim Y.M."/>
            <person name="Lee J.M."/>
            <person name="Lee H.A."/>
            <person name="Seo E."/>
            <person name="Choi J."/>
            <person name="Cheong K."/>
            <person name="Kim K.T."/>
            <person name="Jung K."/>
            <person name="Lee G.W."/>
            <person name="Oh S.K."/>
            <person name="Bae C."/>
            <person name="Kim S.B."/>
            <person name="Lee H.Y."/>
            <person name="Kim S.Y."/>
            <person name="Kim M.S."/>
            <person name="Kang B.C."/>
            <person name="Jo Y.D."/>
            <person name="Yang H.B."/>
            <person name="Jeong H.J."/>
            <person name="Kang W.H."/>
            <person name="Kwon J.K."/>
            <person name="Shin C."/>
            <person name="Lim J.Y."/>
            <person name="Park J.H."/>
            <person name="Huh J.H."/>
            <person name="Kim J.S."/>
            <person name="Kim B.D."/>
            <person name="Cohen O."/>
            <person name="Paran I."/>
            <person name="Suh M.C."/>
            <person name="Lee S.B."/>
            <person name="Kim Y.K."/>
            <person name="Shin Y."/>
            <person name="Noh S.J."/>
            <person name="Park J."/>
            <person name="Seo Y.S."/>
            <person name="Kwon S.Y."/>
            <person name="Kim H.A."/>
            <person name="Park J.M."/>
            <person name="Kim H.J."/>
            <person name="Choi S.B."/>
            <person name="Bosland P.W."/>
            <person name="Reeves G."/>
            <person name="Jo S.H."/>
            <person name="Lee B.W."/>
            <person name="Cho H.T."/>
            <person name="Choi H.S."/>
            <person name="Lee M.S."/>
            <person name="Yu Y."/>
            <person name="Do Choi Y."/>
            <person name="Park B.S."/>
            <person name="van Deynze A."/>
            <person name="Ashrafi H."/>
            <person name="Hill T."/>
            <person name="Kim W.T."/>
            <person name="Pai H.S."/>
            <person name="Ahn H.K."/>
            <person name="Yeam I."/>
            <person name="Giovannoni J.J."/>
            <person name="Rose J.K."/>
            <person name="Sorensen I."/>
            <person name="Lee S.J."/>
            <person name="Kim R.W."/>
            <person name="Choi I.Y."/>
            <person name="Choi B.S."/>
            <person name="Lim J.S."/>
            <person name="Lee Y.H."/>
            <person name="Choi D."/>
        </authorList>
    </citation>
    <scope>NUCLEOTIDE SEQUENCE [LARGE SCALE GENOMIC DNA]</scope>
    <source>
        <strain evidence="2">cv. CM334</strain>
    </source>
</reference>
<reference evidence="1 2" key="2">
    <citation type="journal article" date="2017" name="Genome Biol.">
        <title>New reference genome sequences of hot pepper reveal the massive evolution of plant disease-resistance genes by retroduplication.</title>
        <authorList>
            <person name="Kim S."/>
            <person name="Park J."/>
            <person name="Yeom S.I."/>
            <person name="Kim Y.M."/>
            <person name="Seo E."/>
            <person name="Kim K.T."/>
            <person name="Kim M.S."/>
            <person name="Lee J.M."/>
            <person name="Cheong K."/>
            <person name="Shin H.S."/>
            <person name="Kim S.B."/>
            <person name="Han K."/>
            <person name="Lee J."/>
            <person name="Park M."/>
            <person name="Lee H.A."/>
            <person name="Lee H.Y."/>
            <person name="Lee Y."/>
            <person name="Oh S."/>
            <person name="Lee J.H."/>
            <person name="Choi E."/>
            <person name="Choi E."/>
            <person name="Lee S.E."/>
            <person name="Jeon J."/>
            <person name="Kim H."/>
            <person name="Choi G."/>
            <person name="Song H."/>
            <person name="Lee J."/>
            <person name="Lee S.C."/>
            <person name="Kwon J.K."/>
            <person name="Lee H.Y."/>
            <person name="Koo N."/>
            <person name="Hong Y."/>
            <person name="Kim R.W."/>
            <person name="Kang W.H."/>
            <person name="Huh J.H."/>
            <person name="Kang B.C."/>
            <person name="Yang T.J."/>
            <person name="Lee Y.H."/>
            <person name="Bennetzen J.L."/>
            <person name="Choi D."/>
        </authorList>
    </citation>
    <scope>NUCLEOTIDE SEQUENCE [LARGE SCALE GENOMIC DNA]</scope>
    <source>
        <strain evidence="2">cv. CM334</strain>
    </source>
</reference>
<gene>
    <name evidence="1" type="ORF">T459_09618</name>
</gene>
<keyword evidence="2" id="KW-1185">Reference proteome</keyword>
<dbReference type="AlphaFoldDB" id="A0A2G2ZZV6"/>